<evidence type="ECO:0000313" key="9">
    <source>
        <dbReference type="Proteomes" id="UP001519460"/>
    </source>
</evidence>
<dbReference type="InterPro" id="IPR039904">
    <property type="entry name" value="TRANK1"/>
</dbReference>
<keyword evidence="2 5" id="KW-0378">Hydrolase</keyword>
<dbReference type="Gene3D" id="1.10.10.160">
    <property type="match status" value="1"/>
</dbReference>
<gene>
    <name evidence="8" type="ORF">BaRGS_00022756</name>
</gene>
<accession>A0ABD0KFP5</accession>
<evidence type="ECO:0000256" key="3">
    <source>
        <dbReference type="ARBA" id="ARBA00022806"/>
    </source>
</evidence>
<dbReference type="PROSITE" id="PS51198">
    <property type="entry name" value="UVRD_HELICASE_ATP_BIND"/>
    <property type="match status" value="1"/>
</dbReference>
<dbReference type="GO" id="GO:0016787">
    <property type="term" value="F:hydrolase activity"/>
    <property type="evidence" value="ECO:0007669"/>
    <property type="project" value="UniProtKB-UniRule"/>
</dbReference>
<dbReference type="GO" id="GO:0005524">
    <property type="term" value="F:ATP binding"/>
    <property type="evidence" value="ECO:0007669"/>
    <property type="project" value="UniProtKB-UniRule"/>
</dbReference>
<evidence type="ECO:0000259" key="7">
    <source>
        <dbReference type="PROSITE" id="PS51198"/>
    </source>
</evidence>
<evidence type="ECO:0000256" key="4">
    <source>
        <dbReference type="ARBA" id="ARBA00022840"/>
    </source>
</evidence>
<evidence type="ECO:0000313" key="8">
    <source>
        <dbReference type="EMBL" id="KAK7486004.1"/>
    </source>
</evidence>
<dbReference type="InterPro" id="IPR014016">
    <property type="entry name" value="UvrD-like_ATP-bd"/>
</dbReference>
<evidence type="ECO:0000256" key="6">
    <source>
        <dbReference type="SAM" id="MobiDB-lite"/>
    </source>
</evidence>
<dbReference type="EMBL" id="JACVVK020000185">
    <property type="protein sequence ID" value="KAK7486004.1"/>
    <property type="molecule type" value="Genomic_DNA"/>
</dbReference>
<keyword evidence="4 5" id="KW-0067">ATP-binding</keyword>
<comment type="caution">
    <text evidence="8">The sequence shown here is derived from an EMBL/GenBank/DDBJ whole genome shotgun (WGS) entry which is preliminary data.</text>
</comment>
<feature type="region of interest" description="Disordered" evidence="6">
    <location>
        <begin position="383"/>
        <end position="408"/>
    </location>
</feature>
<protein>
    <recommendedName>
        <fullName evidence="7">UvrD-like helicase ATP-binding domain-containing protein</fullName>
    </recommendedName>
</protein>
<feature type="binding site" evidence="5">
    <location>
        <begin position="594"/>
        <end position="601"/>
    </location>
    <ligand>
        <name>ATP</name>
        <dbReference type="ChEBI" id="CHEBI:30616"/>
    </ligand>
</feature>
<feature type="region of interest" description="Disordered" evidence="6">
    <location>
        <begin position="494"/>
        <end position="520"/>
    </location>
</feature>
<dbReference type="Pfam" id="PF00580">
    <property type="entry name" value="UvrD-helicase"/>
    <property type="match status" value="1"/>
</dbReference>
<proteinExistence type="predicted"/>
<evidence type="ECO:0000256" key="2">
    <source>
        <dbReference type="ARBA" id="ARBA00022801"/>
    </source>
</evidence>
<keyword evidence="1 5" id="KW-0547">Nucleotide-binding</keyword>
<keyword evidence="9" id="KW-1185">Reference proteome</keyword>
<feature type="region of interest" description="Disordered" evidence="6">
    <location>
        <begin position="16"/>
        <end position="52"/>
    </location>
</feature>
<dbReference type="InterPro" id="IPR013986">
    <property type="entry name" value="DExx_box_DNA_helicase_dom_sf"/>
</dbReference>
<feature type="region of interest" description="Disordered" evidence="6">
    <location>
        <begin position="74"/>
        <end position="117"/>
    </location>
</feature>
<dbReference type="Proteomes" id="UP001519460">
    <property type="component" value="Unassembled WGS sequence"/>
</dbReference>
<dbReference type="PANTHER" id="PTHR21529">
    <property type="entry name" value="MAMMARY TURMOR VIRUS RECEPTOR HOMOLOG 1, 2 MTVR1, 2"/>
    <property type="match status" value="1"/>
</dbReference>
<sequence length="1333" mass="152142">MAGGFKFTYRKWQHRPFLRNPHRQQLNDHPSDSMARSVEGHHQALTSSSDSQHMNSLLAVGTLEDDRTRHAGFSISSQLNDHASRQMGRPVEEQRPVQGQSANKRRGKTKPRKKPVIPQCKECEQRLSAARRHFHHGTKTVMAHSALQDIFRCSHEKNCANEGFELKAVELIMEQLSRSNTTDFPTFLWDLPNRLHQVLDRLIREKNWNQVCVVMKKAQEDNASSVKQRAVAAKIPVKDLVGTDDGKEYSRCEILAFILTFGARGSTQSEYVSHLGTALRHREFLIAEELFRFVEDPPLHVAFHMALEKDSLDFCKVTRTKSAPEPLTFHPFSATLSSSFHKTLHVVDERALYLIKAFIKELRGFTVEEATRAEASVEKWSEVKDHDADAETEGGRRGTVVRESRETATGEAQVSKGLELFEAKLSKGERIVWEQAVAFSPRLSTTENYVYAEVIRVWDIVLDHKKIHASVQRIRNSHKRGQCSVIKKHLKLETHTAGHGTSSERTIHPKTYSEVETGGDKKQVDVTTTEQLQLYLPAMDEETQFQIHKFYSVSSLLDSVLENTDVQIEWPLRATAVEHAVISLPQDSPVLLLGRSGTGKTTCCLYRLWNSFLRYCKASDLVNDQDVRLQLHPHQLFVTKNPVLCSEVQKNFHGLCLGNAAVRSRVAMMNASIPHRLQDIHGHQYPLFLTSKQLILMLDASLPKPHFFDRDDNGRLLQEVAGYNEATDMFAPYTPLDEVKGKVSMSSASKEKKSKKVEARVEVSYHMFATRIWPEIKHKVELGKDCHPSLVWLEIMSFIKGSFEALETTLGYLSREEYERIGRKRAPSFTGNRDDVYRLFELYNTYKKGHRLYDEADLLFNIYQRLKAAEPRLQWELHEIYVDETQDFTQAELSLLVKLADNPNHMFLAGDTAQCIMQGVSFRFEDLKTLFYYAKRDSPKTQDKRSVITVPRVHQLKFNYRSHRGILNLASAIVDLLVDFFPESFDRLERDQGFLDGPKPVLLDISNCDMNDLTLLLTGDKQRTSHIEFGAHQAILVANDEAREKVPEELRQGIILTIYEAKGLEFDDVLLYNFFQDSQADDEWRVVMDYLKRHPVNIPDTSDSSSNTSEAFLSRAHSRPLPFDPKLHKILNSELKQLYTAVTRARVNVWFFDEKTSPMLYYCHALGLMDVKEVDISEGAGSDSGSGMYAKKSSPSEWETQGDMFMSQQLYKVAAKCFQNAGADHKRRIAQVHDRLLEAFKMADEPRDAKCTAYLRAAILLLQCAYELSDRPSAQVTQYNLLAKAAKSLQTARVRLQAAQIFEKICKFEEAAKLYSDAGEASKAAQCWEKLRN</sequence>
<dbReference type="GO" id="GO:0004386">
    <property type="term" value="F:helicase activity"/>
    <property type="evidence" value="ECO:0007669"/>
    <property type="project" value="UniProtKB-UniRule"/>
</dbReference>
<reference evidence="8 9" key="1">
    <citation type="journal article" date="2023" name="Sci. Data">
        <title>Genome assembly of the Korean intertidal mud-creeper Batillaria attramentaria.</title>
        <authorList>
            <person name="Patra A.K."/>
            <person name="Ho P.T."/>
            <person name="Jun S."/>
            <person name="Lee S.J."/>
            <person name="Kim Y."/>
            <person name="Won Y.J."/>
        </authorList>
    </citation>
    <scope>NUCLEOTIDE SEQUENCE [LARGE SCALE GENOMIC DNA]</scope>
    <source>
        <strain evidence="8">Wonlab-2016</strain>
    </source>
</reference>
<organism evidence="8 9">
    <name type="scientific">Batillaria attramentaria</name>
    <dbReference type="NCBI Taxonomy" id="370345"/>
    <lineage>
        <taxon>Eukaryota</taxon>
        <taxon>Metazoa</taxon>
        <taxon>Spiralia</taxon>
        <taxon>Lophotrochozoa</taxon>
        <taxon>Mollusca</taxon>
        <taxon>Gastropoda</taxon>
        <taxon>Caenogastropoda</taxon>
        <taxon>Sorbeoconcha</taxon>
        <taxon>Cerithioidea</taxon>
        <taxon>Batillariidae</taxon>
        <taxon>Batillaria</taxon>
    </lineage>
</organism>
<dbReference type="Gene3D" id="3.40.50.300">
    <property type="entry name" value="P-loop containing nucleotide triphosphate hydrolases"/>
    <property type="match status" value="2"/>
</dbReference>
<dbReference type="SUPFAM" id="SSF52540">
    <property type="entry name" value="P-loop containing nucleoside triphosphate hydrolases"/>
    <property type="match status" value="1"/>
</dbReference>
<feature type="domain" description="UvrD-like helicase ATP-binding" evidence="7">
    <location>
        <begin position="573"/>
        <end position="963"/>
    </location>
</feature>
<dbReference type="PANTHER" id="PTHR21529:SF4">
    <property type="entry name" value="TPR AND ANKYRIN REPEAT-CONTAINING PROTEIN 1"/>
    <property type="match status" value="1"/>
</dbReference>
<feature type="compositionally biased region" description="Basic and acidic residues" evidence="6">
    <location>
        <begin position="505"/>
        <end position="520"/>
    </location>
</feature>
<name>A0ABD0KFP5_9CAEN</name>
<evidence type="ECO:0000256" key="5">
    <source>
        <dbReference type="PROSITE-ProRule" id="PRU00560"/>
    </source>
</evidence>
<evidence type="ECO:0000256" key="1">
    <source>
        <dbReference type="ARBA" id="ARBA00022741"/>
    </source>
</evidence>
<keyword evidence="3 5" id="KW-0347">Helicase</keyword>
<feature type="compositionally biased region" description="Basic residues" evidence="6">
    <location>
        <begin position="103"/>
        <end position="115"/>
    </location>
</feature>
<dbReference type="InterPro" id="IPR027417">
    <property type="entry name" value="P-loop_NTPase"/>
</dbReference>